<dbReference type="GO" id="GO:0006400">
    <property type="term" value="P:tRNA modification"/>
    <property type="evidence" value="ECO:0007669"/>
    <property type="project" value="TreeGrafter"/>
</dbReference>
<dbReference type="OrthoDB" id="9995526at2759"/>
<keyword evidence="5" id="KW-0413">Isomerase</keyword>
<comment type="similarity">
    <text evidence="2">Belongs to the pseudouridine synthase TruB family.</text>
</comment>
<evidence type="ECO:0000256" key="3">
    <source>
        <dbReference type="ARBA" id="ARBA00012787"/>
    </source>
</evidence>
<dbReference type="GO" id="GO:0005634">
    <property type="term" value="C:nucleus"/>
    <property type="evidence" value="ECO:0007669"/>
    <property type="project" value="TreeGrafter"/>
</dbReference>
<sequence>MPSILKTALTGLCMKSNLNGVLSVYKPKGMTSRQAATDVQLLLTKHVWQTDRPWEVKRKDRVKVGMGGILDPLAEGVLGKIILLGIGAGCKQLTTYLSGTKSYVATGKLGQATDTYDTDGKVVETAPTNHINRALLEGALDRFRGDILQTPPIYSGLKMKGKRLYEYARQGKELPGAIEPRPVTLCQANLDGFDSDTQEFVMTLETSGGFYVRSLVNDMGKAVGSCAHMTKLVRTRQGPWTLDSTLPILDTMVDEDQKLVMIIGALEPSIDFNQHV</sequence>
<dbReference type="NCBIfam" id="TIGR00431">
    <property type="entry name" value="TruB"/>
    <property type="match status" value="1"/>
</dbReference>
<dbReference type="GO" id="GO:1990481">
    <property type="term" value="P:mRNA pseudouridine synthesis"/>
    <property type="evidence" value="ECO:0007669"/>
    <property type="project" value="TreeGrafter"/>
</dbReference>
<dbReference type="EC" id="5.4.99.25" evidence="3"/>
<dbReference type="InterPro" id="IPR002501">
    <property type="entry name" value="PsdUridine_synth_N"/>
</dbReference>
<evidence type="ECO:0000313" key="9">
    <source>
        <dbReference type="Proteomes" id="UP000078561"/>
    </source>
</evidence>
<dbReference type="PANTHER" id="PTHR13767:SF2">
    <property type="entry name" value="PSEUDOURIDYLATE SYNTHASE TRUB1"/>
    <property type="match status" value="1"/>
</dbReference>
<feature type="domain" description="tRNA pseudouridylate synthase B C-terminal" evidence="7">
    <location>
        <begin position="213"/>
        <end position="246"/>
    </location>
</feature>
<evidence type="ECO:0000256" key="4">
    <source>
        <dbReference type="ARBA" id="ARBA00022694"/>
    </source>
</evidence>
<dbReference type="Pfam" id="PF01509">
    <property type="entry name" value="TruB_N"/>
    <property type="match status" value="1"/>
</dbReference>
<evidence type="ECO:0000256" key="2">
    <source>
        <dbReference type="ARBA" id="ARBA00008999"/>
    </source>
</evidence>
<dbReference type="InterPro" id="IPR020103">
    <property type="entry name" value="PsdUridine_synth_cat_dom_sf"/>
</dbReference>
<evidence type="ECO:0000259" key="7">
    <source>
        <dbReference type="Pfam" id="PF16198"/>
    </source>
</evidence>
<protein>
    <recommendedName>
        <fullName evidence="3">tRNA pseudouridine(55) synthase</fullName>
        <ecNumber evidence="3">5.4.99.25</ecNumber>
    </recommendedName>
</protein>
<dbReference type="SUPFAM" id="SSF55120">
    <property type="entry name" value="Pseudouridine synthase"/>
    <property type="match status" value="1"/>
</dbReference>
<evidence type="ECO:0000259" key="6">
    <source>
        <dbReference type="Pfam" id="PF01509"/>
    </source>
</evidence>
<keyword evidence="4" id="KW-0819">tRNA processing</keyword>
<dbReference type="InterPro" id="IPR014780">
    <property type="entry name" value="tRNA_psdUridine_synth_TruB"/>
</dbReference>
<dbReference type="EMBL" id="LT554417">
    <property type="protein sequence ID" value="SAM04832.1"/>
    <property type="molecule type" value="Genomic_DNA"/>
</dbReference>
<dbReference type="Pfam" id="PF16198">
    <property type="entry name" value="TruB_C_2"/>
    <property type="match status" value="1"/>
</dbReference>
<evidence type="ECO:0000313" key="8">
    <source>
        <dbReference type="EMBL" id="SAM04832.1"/>
    </source>
</evidence>
<evidence type="ECO:0000256" key="5">
    <source>
        <dbReference type="ARBA" id="ARBA00023235"/>
    </source>
</evidence>
<dbReference type="AlphaFoldDB" id="A0A163THE2"/>
<comment type="catalytic activity">
    <reaction evidence="1">
        <text>a uridine in mRNA = a pseudouridine in mRNA</text>
        <dbReference type="Rhea" id="RHEA:56644"/>
        <dbReference type="Rhea" id="RHEA-COMP:14658"/>
        <dbReference type="Rhea" id="RHEA-COMP:14659"/>
        <dbReference type="ChEBI" id="CHEBI:65314"/>
        <dbReference type="ChEBI" id="CHEBI:65315"/>
    </reaction>
</comment>
<organism evidence="8">
    <name type="scientific">Absidia glauca</name>
    <name type="common">Pin mould</name>
    <dbReference type="NCBI Taxonomy" id="4829"/>
    <lineage>
        <taxon>Eukaryota</taxon>
        <taxon>Fungi</taxon>
        <taxon>Fungi incertae sedis</taxon>
        <taxon>Mucoromycota</taxon>
        <taxon>Mucoromycotina</taxon>
        <taxon>Mucoromycetes</taxon>
        <taxon>Mucorales</taxon>
        <taxon>Cunninghamellaceae</taxon>
        <taxon>Absidia</taxon>
    </lineage>
</organism>
<reference evidence="8" key="1">
    <citation type="submission" date="2016-04" db="EMBL/GenBank/DDBJ databases">
        <authorList>
            <person name="Evans L.H."/>
            <person name="Alamgir A."/>
            <person name="Owens N."/>
            <person name="Weber N.D."/>
            <person name="Virtaneva K."/>
            <person name="Barbian K."/>
            <person name="Babar A."/>
            <person name="Rosenke K."/>
        </authorList>
    </citation>
    <scope>NUCLEOTIDE SEQUENCE [LARGE SCALE GENOMIC DNA]</scope>
    <source>
        <strain evidence="8">CBS 101.48</strain>
    </source>
</reference>
<dbReference type="InParanoid" id="A0A163THE2"/>
<dbReference type="OMA" id="VDKPSGF"/>
<accession>A0A163THE2</accession>
<evidence type="ECO:0000256" key="1">
    <source>
        <dbReference type="ARBA" id="ARBA00001166"/>
    </source>
</evidence>
<dbReference type="GO" id="GO:0160148">
    <property type="term" value="F:tRNA pseudouridine(55) synthase activity"/>
    <property type="evidence" value="ECO:0007669"/>
    <property type="project" value="UniProtKB-EC"/>
</dbReference>
<proteinExistence type="inferred from homology"/>
<gene>
    <name evidence="8" type="primary">ABSGL_10698.1 scaffold 12033</name>
</gene>
<dbReference type="GO" id="GO:0003723">
    <property type="term" value="F:RNA binding"/>
    <property type="evidence" value="ECO:0007669"/>
    <property type="project" value="InterPro"/>
</dbReference>
<dbReference type="Gene3D" id="3.30.2350.10">
    <property type="entry name" value="Pseudouridine synthase"/>
    <property type="match status" value="1"/>
</dbReference>
<dbReference type="HAMAP" id="MF_01080">
    <property type="entry name" value="TruB_bact"/>
    <property type="match status" value="1"/>
</dbReference>
<dbReference type="FunCoup" id="A0A163THE2">
    <property type="interactions" value="550"/>
</dbReference>
<keyword evidence="9" id="KW-1185">Reference proteome</keyword>
<dbReference type="Proteomes" id="UP000078561">
    <property type="component" value="Unassembled WGS sequence"/>
</dbReference>
<name>A0A163THE2_ABSGL</name>
<dbReference type="STRING" id="4829.A0A163THE2"/>
<dbReference type="InterPro" id="IPR032819">
    <property type="entry name" value="TruB_C"/>
</dbReference>
<feature type="domain" description="Pseudouridine synthase II N-terminal" evidence="6">
    <location>
        <begin position="62"/>
        <end position="212"/>
    </location>
</feature>
<dbReference type="PANTHER" id="PTHR13767">
    <property type="entry name" value="TRNA-PSEUDOURIDINE SYNTHASE"/>
    <property type="match status" value="1"/>
</dbReference>